<evidence type="ECO:0000256" key="2">
    <source>
        <dbReference type="ARBA" id="ARBA00022475"/>
    </source>
</evidence>
<sequence>MSVRHYFKIAMQGVTANKGRAALTVLGIVIGIAAIMLMMSLGRGAENLILGEIGGLGGEMIIVRPGKEPRGPADAGAALLSDSLKDRELELLRNKSLVPDLTAAMPMLLVPGAVSAGSETYRADVFGTSAEFFSELFNVYPEVGDLFTDADIRARAALAVIGYDVAEELFGSDTGALGELISIKGKKFRVAGVYPDKGQVAFINFNRSVILPYTTARDYLLGINYYHEIMTRASSPEAIARTVVDIETTLREAHGITDPEKDDFFVVTQEALVAQIKTIIGTLTVFLSSVVAIALVVGGIGIMNIMLVSVTERTKEIGLRKALGATEKNILLQFLIEAVFLTAAGGVIGIALGSALSFLVAWVLRVVMEVDWSFAFPLSGAILAFSISAAVGLIFGIYPARKAAKKSPIEALRYE</sequence>
<feature type="domain" description="MacB-like periplasmic core" evidence="9">
    <location>
        <begin position="22"/>
        <end position="247"/>
    </location>
</feature>
<feature type="transmembrane region" description="Helical" evidence="7">
    <location>
        <begin position="285"/>
        <end position="310"/>
    </location>
</feature>
<dbReference type="AlphaFoldDB" id="A0A1G2DAE6"/>
<evidence type="ECO:0000256" key="3">
    <source>
        <dbReference type="ARBA" id="ARBA00022692"/>
    </source>
</evidence>
<keyword evidence="4 7" id="KW-1133">Transmembrane helix</keyword>
<dbReference type="Pfam" id="PF02687">
    <property type="entry name" value="FtsX"/>
    <property type="match status" value="1"/>
</dbReference>
<dbReference type="PANTHER" id="PTHR30572:SF4">
    <property type="entry name" value="ABC TRANSPORTER PERMEASE YTRF"/>
    <property type="match status" value="1"/>
</dbReference>
<evidence type="ECO:0000313" key="10">
    <source>
        <dbReference type="EMBL" id="OGZ10452.1"/>
    </source>
</evidence>
<keyword evidence="2" id="KW-1003">Cell membrane</keyword>
<evidence type="ECO:0000256" key="7">
    <source>
        <dbReference type="SAM" id="Phobius"/>
    </source>
</evidence>
<dbReference type="GO" id="GO:0005886">
    <property type="term" value="C:plasma membrane"/>
    <property type="evidence" value="ECO:0007669"/>
    <property type="project" value="UniProtKB-SubCell"/>
</dbReference>
<feature type="transmembrane region" description="Helical" evidence="7">
    <location>
        <begin position="376"/>
        <end position="398"/>
    </location>
</feature>
<dbReference type="Pfam" id="PF12704">
    <property type="entry name" value="MacB_PCD"/>
    <property type="match status" value="1"/>
</dbReference>
<feature type="transmembrane region" description="Helical" evidence="7">
    <location>
        <begin position="21"/>
        <end position="41"/>
    </location>
</feature>
<evidence type="ECO:0000256" key="1">
    <source>
        <dbReference type="ARBA" id="ARBA00004651"/>
    </source>
</evidence>
<dbReference type="PANTHER" id="PTHR30572">
    <property type="entry name" value="MEMBRANE COMPONENT OF TRANSPORTER-RELATED"/>
    <property type="match status" value="1"/>
</dbReference>
<dbReference type="InterPro" id="IPR003838">
    <property type="entry name" value="ABC3_permease_C"/>
</dbReference>
<evidence type="ECO:0000259" key="8">
    <source>
        <dbReference type="Pfam" id="PF02687"/>
    </source>
</evidence>
<feature type="domain" description="ABC3 transporter permease C-terminal" evidence="8">
    <location>
        <begin position="289"/>
        <end position="408"/>
    </location>
</feature>
<proteinExistence type="inferred from homology"/>
<dbReference type="InterPro" id="IPR025857">
    <property type="entry name" value="MacB_PCD"/>
</dbReference>
<evidence type="ECO:0008006" key="12">
    <source>
        <dbReference type="Google" id="ProtNLM"/>
    </source>
</evidence>
<comment type="caution">
    <text evidence="10">The sequence shown here is derived from an EMBL/GenBank/DDBJ whole genome shotgun (WGS) entry which is preliminary data.</text>
</comment>
<name>A0A1G2DAE6_9BACT</name>
<dbReference type="Proteomes" id="UP000178099">
    <property type="component" value="Unassembled WGS sequence"/>
</dbReference>
<keyword evidence="3 7" id="KW-0812">Transmembrane</keyword>
<comment type="subcellular location">
    <subcellularLocation>
        <location evidence="1">Cell membrane</location>
        <topology evidence="1">Multi-pass membrane protein</topology>
    </subcellularLocation>
</comment>
<protein>
    <recommendedName>
        <fullName evidence="12">Multidrug ABC transporter substrate-binding protein</fullName>
    </recommendedName>
</protein>
<dbReference type="EMBL" id="MHLN01000040">
    <property type="protein sequence ID" value="OGZ10452.1"/>
    <property type="molecule type" value="Genomic_DNA"/>
</dbReference>
<feature type="transmembrane region" description="Helical" evidence="7">
    <location>
        <begin position="331"/>
        <end position="364"/>
    </location>
</feature>
<keyword evidence="5 7" id="KW-0472">Membrane</keyword>
<evidence type="ECO:0000256" key="6">
    <source>
        <dbReference type="ARBA" id="ARBA00038076"/>
    </source>
</evidence>
<evidence type="ECO:0000259" key="9">
    <source>
        <dbReference type="Pfam" id="PF12704"/>
    </source>
</evidence>
<evidence type="ECO:0000256" key="4">
    <source>
        <dbReference type="ARBA" id="ARBA00022989"/>
    </source>
</evidence>
<evidence type="ECO:0000313" key="11">
    <source>
        <dbReference type="Proteomes" id="UP000178099"/>
    </source>
</evidence>
<evidence type="ECO:0000256" key="5">
    <source>
        <dbReference type="ARBA" id="ARBA00023136"/>
    </source>
</evidence>
<gene>
    <name evidence="10" type="ORF">A3D67_03590</name>
</gene>
<dbReference type="InterPro" id="IPR050250">
    <property type="entry name" value="Macrolide_Exporter_MacB"/>
</dbReference>
<organism evidence="10 11">
    <name type="scientific">Candidatus Lloydbacteria bacterium RIFCSPHIGHO2_02_FULL_51_22</name>
    <dbReference type="NCBI Taxonomy" id="1798663"/>
    <lineage>
        <taxon>Bacteria</taxon>
        <taxon>Candidatus Lloydiibacteriota</taxon>
    </lineage>
</organism>
<comment type="similarity">
    <text evidence="6">Belongs to the ABC-4 integral membrane protein family.</text>
</comment>
<accession>A0A1G2DAE6</accession>
<reference evidence="10 11" key="1">
    <citation type="journal article" date="2016" name="Nat. Commun.">
        <title>Thousands of microbial genomes shed light on interconnected biogeochemical processes in an aquifer system.</title>
        <authorList>
            <person name="Anantharaman K."/>
            <person name="Brown C.T."/>
            <person name="Hug L.A."/>
            <person name="Sharon I."/>
            <person name="Castelle C.J."/>
            <person name="Probst A.J."/>
            <person name="Thomas B.C."/>
            <person name="Singh A."/>
            <person name="Wilkins M.J."/>
            <person name="Karaoz U."/>
            <person name="Brodie E.L."/>
            <person name="Williams K.H."/>
            <person name="Hubbard S.S."/>
            <person name="Banfield J.F."/>
        </authorList>
    </citation>
    <scope>NUCLEOTIDE SEQUENCE [LARGE SCALE GENOMIC DNA]</scope>
</reference>
<dbReference type="GO" id="GO:0022857">
    <property type="term" value="F:transmembrane transporter activity"/>
    <property type="evidence" value="ECO:0007669"/>
    <property type="project" value="TreeGrafter"/>
</dbReference>